<protein>
    <recommendedName>
        <fullName evidence="1">DUF7661 domain-containing protein</fullName>
    </recommendedName>
</protein>
<organism evidence="2 3">
    <name type="scientific">Microbulbifer marinus</name>
    <dbReference type="NCBI Taxonomy" id="658218"/>
    <lineage>
        <taxon>Bacteria</taxon>
        <taxon>Pseudomonadati</taxon>
        <taxon>Pseudomonadota</taxon>
        <taxon>Gammaproteobacteria</taxon>
        <taxon>Cellvibrionales</taxon>
        <taxon>Microbulbiferaceae</taxon>
        <taxon>Microbulbifer</taxon>
    </lineage>
</organism>
<dbReference type="RefSeq" id="WP_091389005.1">
    <property type="nucleotide sequence ID" value="NZ_FNQO01000003.1"/>
</dbReference>
<evidence type="ECO:0000313" key="3">
    <source>
        <dbReference type="Proteomes" id="UP000198658"/>
    </source>
</evidence>
<keyword evidence="3" id="KW-1185">Reference proteome</keyword>
<evidence type="ECO:0000259" key="1">
    <source>
        <dbReference type="Pfam" id="PF24697"/>
    </source>
</evidence>
<dbReference type="STRING" id="658218.SAMN05216562_2535"/>
<sequence>MITLKFDIFGRFVIEIRRESGGWEAFYLGDGKRRAVRDLVIPPEVESDELLVYLDDFYHELARPDEQVREIKDH</sequence>
<dbReference type="InterPro" id="IPR056078">
    <property type="entry name" value="DUF7661"/>
</dbReference>
<proteinExistence type="predicted"/>
<dbReference type="EMBL" id="FNQO01000003">
    <property type="protein sequence ID" value="SEA30738.1"/>
    <property type="molecule type" value="Genomic_DNA"/>
</dbReference>
<name>A0A1H4A4N7_9GAMM</name>
<dbReference type="AlphaFoldDB" id="A0A1H4A4N7"/>
<accession>A0A1H4A4N7</accession>
<dbReference type="Proteomes" id="UP000198658">
    <property type="component" value="Unassembled WGS sequence"/>
</dbReference>
<feature type="domain" description="DUF7661" evidence="1">
    <location>
        <begin position="4"/>
        <end position="71"/>
    </location>
</feature>
<gene>
    <name evidence="2" type="ORF">SAMN05216562_2535</name>
</gene>
<dbReference type="OrthoDB" id="8758505at2"/>
<dbReference type="Pfam" id="PF24697">
    <property type="entry name" value="DUF7661"/>
    <property type="match status" value="1"/>
</dbReference>
<evidence type="ECO:0000313" key="2">
    <source>
        <dbReference type="EMBL" id="SEA30738.1"/>
    </source>
</evidence>
<reference evidence="3" key="1">
    <citation type="submission" date="2016-10" db="EMBL/GenBank/DDBJ databases">
        <authorList>
            <person name="Varghese N."/>
            <person name="Submissions S."/>
        </authorList>
    </citation>
    <scope>NUCLEOTIDE SEQUENCE [LARGE SCALE GENOMIC DNA]</scope>
    <source>
        <strain evidence="3">CGMCC 1.10657</strain>
    </source>
</reference>